<evidence type="ECO:0000313" key="3">
    <source>
        <dbReference type="EMBL" id="MFC4504480.1"/>
    </source>
</evidence>
<organism evidence="3 4">
    <name type="scientific">Streptomyces vulcanius</name>
    <dbReference type="NCBI Taxonomy" id="1441876"/>
    <lineage>
        <taxon>Bacteria</taxon>
        <taxon>Bacillati</taxon>
        <taxon>Actinomycetota</taxon>
        <taxon>Actinomycetes</taxon>
        <taxon>Kitasatosporales</taxon>
        <taxon>Streptomycetaceae</taxon>
        <taxon>Streptomyces</taxon>
    </lineage>
</organism>
<keyword evidence="4" id="KW-1185">Reference proteome</keyword>
<dbReference type="InterPro" id="IPR029058">
    <property type="entry name" value="AB_hydrolase_fold"/>
</dbReference>
<dbReference type="EMBL" id="JBHSFK010000026">
    <property type="protein sequence ID" value="MFC4504480.1"/>
    <property type="molecule type" value="Genomic_DNA"/>
</dbReference>
<comment type="caution">
    <text evidence="3">The sequence shown here is derived from an EMBL/GenBank/DDBJ whole genome shotgun (WGS) entry which is preliminary data.</text>
</comment>
<dbReference type="PANTHER" id="PTHR10992:SF1083">
    <property type="entry name" value="METHYLESTERASE 1"/>
    <property type="match status" value="1"/>
</dbReference>
<protein>
    <submittedName>
        <fullName evidence="3">Alpha/beta fold hydrolase</fullName>
    </submittedName>
</protein>
<dbReference type="InterPro" id="IPR000073">
    <property type="entry name" value="AB_hydrolase_1"/>
</dbReference>
<dbReference type="SUPFAM" id="SSF53474">
    <property type="entry name" value="alpha/beta-Hydrolases"/>
    <property type="match status" value="1"/>
</dbReference>
<evidence type="ECO:0000256" key="1">
    <source>
        <dbReference type="ARBA" id="ARBA00022801"/>
    </source>
</evidence>
<proteinExistence type="predicted"/>
<dbReference type="InterPro" id="IPR045889">
    <property type="entry name" value="MES/HNL"/>
</dbReference>
<dbReference type="Pfam" id="PF12697">
    <property type="entry name" value="Abhydrolase_6"/>
    <property type="match status" value="1"/>
</dbReference>
<name>A0ABV9AYU4_9ACTN</name>
<feature type="domain" description="AB hydrolase-1" evidence="2">
    <location>
        <begin position="12"/>
        <end position="237"/>
    </location>
</feature>
<dbReference type="Proteomes" id="UP001595839">
    <property type="component" value="Unassembled WGS sequence"/>
</dbReference>
<dbReference type="GO" id="GO:0016787">
    <property type="term" value="F:hydrolase activity"/>
    <property type="evidence" value="ECO:0007669"/>
    <property type="project" value="UniProtKB-KW"/>
</dbReference>
<evidence type="ECO:0000259" key="2">
    <source>
        <dbReference type="Pfam" id="PF12697"/>
    </source>
</evidence>
<evidence type="ECO:0000313" key="4">
    <source>
        <dbReference type="Proteomes" id="UP001595839"/>
    </source>
</evidence>
<accession>A0ABV9AYU4</accession>
<sequence length="252" mass="27562">MPAAPIPARSPFVLLHGGRHGGWCWKHVAAALRQEGHLVYTPTLTGLGERAHLLSPSIGLDTHVQDLVAVFEFEDIQDAVLVAHSYGGMVASGAMERIADRVRSLVLFDAHLPRTGESHGDMVGPARAAKHVEMAENGGQGWYIPPSDASWYGVTDPEHAAWVNSHTTSQPLKTYQDPVGNTDRAWSHPGMFIECVPSTLEPHALDRVRKRHADDPEFQYRVLHATHDAMVTAPEAVTKLLLEAVDTSCPNR</sequence>
<dbReference type="PANTHER" id="PTHR10992">
    <property type="entry name" value="METHYLESTERASE FAMILY MEMBER"/>
    <property type="match status" value="1"/>
</dbReference>
<keyword evidence="1 3" id="KW-0378">Hydrolase</keyword>
<reference evidence="4" key="1">
    <citation type="journal article" date="2019" name="Int. J. Syst. Evol. Microbiol.">
        <title>The Global Catalogue of Microorganisms (GCM) 10K type strain sequencing project: providing services to taxonomists for standard genome sequencing and annotation.</title>
        <authorList>
            <consortium name="The Broad Institute Genomics Platform"/>
            <consortium name="The Broad Institute Genome Sequencing Center for Infectious Disease"/>
            <person name="Wu L."/>
            <person name="Ma J."/>
        </authorList>
    </citation>
    <scope>NUCLEOTIDE SEQUENCE [LARGE SCALE GENOMIC DNA]</scope>
    <source>
        <strain evidence="4">CGMCC 4.7177</strain>
    </source>
</reference>
<dbReference type="Gene3D" id="3.40.50.1820">
    <property type="entry name" value="alpha/beta hydrolase"/>
    <property type="match status" value="1"/>
</dbReference>
<gene>
    <name evidence="3" type="ORF">ACFPIH_34080</name>
</gene>
<dbReference type="RefSeq" id="WP_381167007.1">
    <property type="nucleotide sequence ID" value="NZ_JBHSFK010000026.1"/>
</dbReference>